<keyword evidence="2" id="KW-1185">Reference proteome</keyword>
<dbReference type="Proteomes" id="UP000294914">
    <property type="component" value="Unassembled WGS sequence"/>
</dbReference>
<dbReference type="NCBIfam" id="NF046101">
    <property type="entry name" value="PA3496_fam"/>
    <property type="match status" value="1"/>
</dbReference>
<gene>
    <name evidence="1" type="ORF">EDC23_2619</name>
</gene>
<organism evidence="1 2">
    <name type="scientific">Thiohalophilus thiocyanatoxydans</name>
    <dbReference type="NCBI Taxonomy" id="381308"/>
    <lineage>
        <taxon>Bacteria</taxon>
        <taxon>Pseudomonadati</taxon>
        <taxon>Pseudomonadota</taxon>
        <taxon>Gammaproteobacteria</taxon>
        <taxon>Thiohalomonadales</taxon>
        <taxon>Thiohalophilaceae</taxon>
        <taxon>Thiohalophilus</taxon>
    </lineage>
</organism>
<reference evidence="1 2" key="1">
    <citation type="submission" date="2019-03" db="EMBL/GenBank/DDBJ databases">
        <title>Genomic Encyclopedia of Type Strains, Phase IV (KMG-IV): sequencing the most valuable type-strain genomes for metagenomic binning, comparative biology and taxonomic classification.</title>
        <authorList>
            <person name="Goeker M."/>
        </authorList>
    </citation>
    <scope>NUCLEOTIDE SEQUENCE [LARGE SCALE GENOMIC DNA]</scope>
    <source>
        <strain evidence="1 2">DSM 16326</strain>
    </source>
</reference>
<dbReference type="RefSeq" id="WP_134085160.1">
    <property type="nucleotide sequence ID" value="NZ_SOQX01000009.1"/>
</dbReference>
<accession>A0A4R8INU5</accession>
<proteinExistence type="predicted"/>
<dbReference type="InterPro" id="IPR058059">
    <property type="entry name" value="PA3496-like"/>
</dbReference>
<comment type="caution">
    <text evidence="1">The sequence shown here is derived from an EMBL/GenBank/DDBJ whole genome shotgun (WGS) entry which is preliminary data.</text>
</comment>
<name>A0A4R8INU5_9GAMM</name>
<dbReference type="AlphaFoldDB" id="A0A4R8INU5"/>
<evidence type="ECO:0000313" key="1">
    <source>
        <dbReference type="EMBL" id="TDX98137.1"/>
    </source>
</evidence>
<evidence type="ECO:0000313" key="2">
    <source>
        <dbReference type="Proteomes" id="UP000294914"/>
    </source>
</evidence>
<protein>
    <submittedName>
        <fullName evidence="1">Uncharacterized protein</fullName>
    </submittedName>
</protein>
<sequence>MYVVQGEGMLDKDELLLDDDLNASDVFDNESSAVRYSHTARKRLEEHMEMLRLRRLLDDYDYDK</sequence>
<dbReference type="EMBL" id="SOQX01000009">
    <property type="protein sequence ID" value="TDX98137.1"/>
    <property type="molecule type" value="Genomic_DNA"/>
</dbReference>